<protein>
    <submittedName>
        <fullName evidence="1">DNA packaging Nu1</fullName>
    </submittedName>
</protein>
<name>A0A556AJP5_9BURK</name>
<comment type="caution">
    <text evidence="1">The sequence shown here is derived from an EMBL/GenBank/DDBJ whole genome shotgun (WGS) entry which is preliminary data.</text>
</comment>
<reference evidence="1 2" key="1">
    <citation type="submission" date="2019-07" db="EMBL/GenBank/DDBJ databases">
        <title>Qingshengfaniella alkalisoli gen. nov., sp. nov., isolated from saline soil.</title>
        <authorList>
            <person name="Xu L."/>
            <person name="Huang X.-X."/>
            <person name="Sun J.-Q."/>
        </authorList>
    </citation>
    <scope>NUCLEOTIDE SEQUENCE [LARGE SCALE GENOMIC DNA]</scope>
    <source>
        <strain evidence="1 2">DSM 27279</strain>
    </source>
</reference>
<dbReference type="InterPro" id="IPR010906">
    <property type="entry name" value="Phage_lambda_Nu1_terminase-ssu"/>
</dbReference>
<sequence>MLDLHATVTQSEFGRIVGISQQAVSDLVGRGVLRSGEPVGVWLVEYCSHLREGAAGRLTAGDLDLATERARLASAQADKVEMANAVTRGELAPAHVIEEVLSRAGARVAGILDSIPMAVKRRVPELPASSVRYIEEEIARVRNIAASVSVADLQPQDIFADAESDGEPEAG</sequence>
<accession>A0A556AJP5</accession>
<organism evidence="1 2">
    <name type="scientific">Verticiella sediminum</name>
    <dbReference type="NCBI Taxonomy" id="1247510"/>
    <lineage>
        <taxon>Bacteria</taxon>
        <taxon>Pseudomonadati</taxon>
        <taxon>Pseudomonadota</taxon>
        <taxon>Betaproteobacteria</taxon>
        <taxon>Burkholderiales</taxon>
        <taxon>Alcaligenaceae</taxon>
        <taxon>Verticiella</taxon>
    </lineage>
</organism>
<dbReference type="Pfam" id="PF07471">
    <property type="entry name" value="Phage_Nu1"/>
    <property type="match status" value="1"/>
</dbReference>
<dbReference type="EMBL" id="VLTJ01000029">
    <property type="protein sequence ID" value="TSH93099.1"/>
    <property type="molecule type" value="Genomic_DNA"/>
</dbReference>
<evidence type="ECO:0000313" key="1">
    <source>
        <dbReference type="EMBL" id="TSH93099.1"/>
    </source>
</evidence>
<keyword evidence="2" id="KW-1185">Reference proteome</keyword>
<dbReference type="OrthoDB" id="8963209at2"/>
<gene>
    <name evidence="1" type="ORF">FOZ76_14535</name>
</gene>
<evidence type="ECO:0000313" key="2">
    <source>
        <dbReference type="Proteomes" id="UP000318405"/>
    </source>
</evidence>
<proteinExistence type="predicted"/>
<dbReference type="AlphaFoldDB" id="A0A556AJP5"/>
<dbReference type="Proteomes" id="UP000318405">
    <property type="component" value="Unassembled WGS sequence"/>
</dbReference>